<dbReference type="HOGENOM" id="CLU_2063068_0_0_1"/>
<evidence type="ECO:0000313" key="2">
    <source>
        <dbReference type="Proteomes" id="UP000011668"/>
    </source>
</evidence>
<gene>
    <name evidence="1" type="ORF">AG1IA_07508</name>
</gene>
<keyword evidence="2" id="KW-1185">Reference proteome</keyword>
<dbReference type="OrthoDB" id="6359816at2759"/>
<dbReference type="EMBL" id="AFRT01002160">
    <property type="protein sequence ID" value="ELU38468.1"/>
    <property type="molecule type" value="Genomic_DNA"/>
</dbReference>
<dbReference type="AlphaFoldDB" id="L8WNX6"/>
<evidence type="ECO:0000313" key="1">
    <source>
        <dbReference type="EMBL" id="ELU38468.1"/>
    </source>
</evidence>
<name>L8WNX6_THACA</name>
<sequence>MDFALQHWSEIRSSDSMKQVLSELRSGKYPGYEEVMHQLLGYLEYHPPASEGSGNDSGQEGMAGVGRLMVKCNDGFCKTVEAQEVLQSIILVSKGFVMCWELYNSASHVVISSVWLRSI</sequence>
<proteinExistence type="predicted"/>
<protein>
    <submittedName>
        <fullName evidence="1">Uncharacterized protein</fullName>
    </submittedName>
</protein>
<dbReference type="Proteomes" id="UP000011668">
    <property type="component" value="Unassembled WGS sequence"/>
</dbReference>
<dbReference type="STRING" id="983506.L8WNX6"/>
<reference evidence="1 2" key="1">
    <citation type="journal article" date="2013" name="Nat. Commun.">
        <title>The evolution and pathogenic mechanisms of the rice sheath blight pathogen.</title>
        <authorList>
            <person name="Zheng A."/>
            <person name="Lin R."/>
            <person name="Xu L."/>
            <person name="Qin P."/>
            <person name="Tang C."/>
            <person name="Ai P."/>
            <person name="Zhang D."/>
            <person name="Liu Y."/>
            <person name="Sun Z."/>
            <person name="Feng H."/>
            <person name="Wang Y."/>
            <person name="Chen Y."/>
            <person name="Liang X."/>
            <person name="Fu R."/>
            <person name="Li Q."/>
            <person name="Zhang J."/>
            <person name="Yu X."/>
            <person name="Xie Z."/>
            <person name="Ding L."/>
            <person name="Guan P."/>
            <person name="Tang J."/>
            <person name="Liang Y."/>
            <person name="Wang S."/>
            <person name="Deng Q."/>
            <person name="Li S."/>
            <person name="Zhu J."/>
            <person name="Wang L."/>
            <person name="Liu H."/>
            <person name="Li P."/>
        </authorList>
    </citation>
    <scope>NUCLEOTIDE SEQUENCE [LARGE SCALE GENOMIC DNA]</scope>
    <source>
        <strain evidence="2">AG-1 IA</strain>
    </source>
</reference>
<accession>L8WNX6</accession>
<comment type="caution">
    <text evidence="1">The sequence shown here is derived from an EMBL/GenBank/DDBJ whole genome shotgun (WGS) entry which is preliminary data.</text>
</comment>
<organism evidence="1 2">
    <name type="scientific">Thanatephorus cucumeris (strain AG1-IA)</name>
    <name type="common">Rice sheath blight fungus</name>
    <name type="synonym">Rhizoctonia solani</name>
    <dbReference type="NCBI Taxonomy" id="983506"/>
    <lineage>
        <taxon>Eukaryota</taxon>
        <taxon>Fungi</taxon>
        <taxon>Dikarya</taxon>
        <taxon>Basidiomycota</taxon>
        <taxon>Agaricomycotina</taxon>
        <taxon>Agaricomycetes</taxon>
        <taxon>Cantharellales</taxon>
        <taxon>Ceratobasidiaceae</taxon>
        <taxon>Rhizoctonia</taxon>
        <taxon>Rhizoctonia solani AG-1</taxon>
    </lineage>
</organism>